<dbReference type="SMART" id="SM00710">
    <property type="entry name" value="PbH1"/>
    <property type="match status" value="9"/>
</dbReference>
<evidence type="ECO:0000256" key="1">
    <source>
        <dbReference type="ARBA" id="ARBA00004613"/>
    </source>
</evidence>
<gene>
    <name evidence="5" type="ORF">GXN74_11940</name>
</gene>
<dbReference type="InterPro" id="IPR006626">
    <property type="entry name" value="PbH1"/>
</dbReference>
<evidence type="ECO:0000313" key="6">
    <source>
        <dbReference type="Proteomes" id="UP000461585"/>
    </source>
</evidence>
<evidence type="ECO:0000256" key="2">
    <source>
        <dbReference type="ARBA" id="ARBA00022525"/>
    </source>
</evidence>
<dbReference type="InterPro" id="IPR012334">
    <property type="entry name" value="Pectin_lyas_fold"/>
</dbReference>
<dbReference type="RefSeq" id="WP_162371174.1">
    <property type="nucleotide sequence ID" value="NZ_JAAEEH010000040.1"/>
</dbReference>
<dbReference type="Proteomes" id="UP000461585">
    <property type="component" value="Unassembled WGS sequence"/>
</dbReference>
<dbReference type="Pfam" id="PF07833">
    <property type="entry name" value="Cu_amine_oxidN1"/>
    <property type="match status" value="1"/>
</dbReference>
<dbReference type="GO" id="GO:0016837">
    <property type="term" value="F:carbon-oxygen lyase activity, acting on polysaccharides"/>
    <property type="evidence" value="ECO:0007669"/>
    <property type="project" value="TreeGrafter"/>
</dbReference>
<organism evidence="5 6">
    <name type="scientific">Anaerotalea alkaliphila</name>
    <dbReference type="NCBI Taxonomy" id="2662126"/>
    <lineage>
        <taxon>Bacteria</taxon>
        <taxon>Bacillati</taxon>
        <taxon>Bacillota</taxon>
        <taxon>Clostridia</taxon>
        <taxon>Eubacteriales</taxon>
        <taxon>Anaerotalea</taxon>
    </lineage>
</organism>
<evidence type="ECO:0000259" key="4">
    <source>
        <dbReference type="Pfam" id="PF07833"/>
    </source>
</evidence>
<name>A0A7X5HXK0_9FIRM</name>
<sequence>MEKHSNRLKRLLSALLAVMMIATPLVGYKVFAATTGTTYYVSTTGDDANTGTTATSALKTFKKALEKAVAGDTILAKGGTYSEKIVVSKSGTAGAPITIKNAPGETPVLDGTGMTPTWDGMVTIENKSNVTIEGFEIRNYKATKSSSVPMGISVYGAGANIQLLNNRIHAIENPTGNAHGIRVFGTNGSTPVSNIVVNGNHIYNCKLGQSEALVLNGNVDGFKVNYNVVHDNDNIGIDFIGYEGTAPANDNTRNGECVGNTVYNISSAGNPTYGGDACAGGIYVDGGMNILIDRNTVKNCDIGIEVATERGPMTRNITVTNNLVTDCKPQAGISFGSAGDSAGGGVEYLKVFGNTLYNNSASIQIQNADSSTNLIKGNIFRGGTAIEGKVGSNVFASNITADPLFANAAAGNFQLQAGSPAIDAGAEAIGSLDLAGNPRVSGARVDAGAFEHQQGTATPPQAVSVVLRNVPIAFDANTGIPFIDANARTQVPFRVVLEKYGCTVEWNATAKIAIARKDGIEVQVPIGKSYVLVNGTAKQNDTAALIKDGRTYIPIRVVLESFGAKVSWNPTTKTVIVD</sequence>
<dbReference type="Gene3D" id="3.30.457.10">
    <property type="entry name" value="Copper amine oxidase-like, N-terminal domain"/>
    <property type="match status" value="1"/>
</dbReference>
<dbReference type="SUPFAM" id="SSF51126">
    <property type="entry name" value="Pectin lyase-like"/>
    <property type="match status" value="1"/>
</dbReference>
<dbReference type="NCBIfam" id="NF041518">
    <property type="entry name" value="choice_anch_Q"/>
    <property type="match status" value="1"/>
</dbReference>
<keyword evidence="2" id="KW-0964">Secreted</keyword>
<comment type="caution">
    <text evidence="5">The sequence shown here is derived from an EMBL/GenBank/DDBJ whole genome shotgun (WGS) entry which is preliminary data.</text>
</comment>
<evidence type="ECO:0000313" key="5">
    <source>
        <dbReference type="EMBL" id="NDL68451.1"/>
    </source>
</evidence>
<protein>
    <submittedName>
        <fullName evidence="5">DUF5123 domain-containing protein</fullName>
    </submittedName>
</protein>
<dbReference type="InterPro" id="IPR036582">
    <property type="entry name" value="Mao_N_sf"/>
</dbReference>
<evidence type="ECO:0000256" key="3">
    <source>
        <dbReference type="ARBA" id="ARBA00022729"/>
    </source>
</evidence>
<dbReference type="PANTHER" id="PTHR40088:SF2">
    <property type="entry name" value="SECRETED SUGAR HYDROLASE"/>
    <property type="match status" value="1"/>
</dbReference>
<dbReference type="PANTHER" id="PTHR40088">
    <property type="entry name" value="PECTATE LYASE (EUROFUNG)"/>
    <property type="match status" value="1"/>
</dbReference>
<dbReference type="Gene3D" id="2.160.20.10">
    <property type="entry name" value="Single-stranded right-handed beta-helix, Pectin lyase-like"/>
    <property type="match status" value="1"/>
</dbReference>
<feature type="domain" description="Copper amine oxidase-like N-terminal" evidence="4">
    <location>
        <begin position="481"/>
        <end position="577"/>
    </location>
</feature>
<dbReference type="InterPro" id="IPR011050">
    <property type="entry name" value="Pectin_lyase_fold/virulence"/>
</dbReference>
<proteinExistence type="predicted"/>
<keyword evidence="6" id="KW-1185">Reference proteome</keyword>
<dbReference type="InterPro" id="IPR052052">
    <property type="entry name" value="Polysaccharide_Lyase_9"/>
</dbReference>
<accession>A0A7X5HXK0</accession>
<dbReference type="AlphaFoldDB" id="A0A7X5HXK0"/>
<keyword evidence="3" id="KW-0732">Signal</keyword>
<dbReference type="SUPFAM" id="SSF55383">
    <property type="entry name" value="Copper amine oxidase, domain N"/>
    <property type="match status" value="1"/>
</dbReference>
<reference evidence="5 6" key="1">
    <citation type="submission" date="2020-01" db="EMBL/GenBank/DDBJ databases">
        <title>Anaeroalcalibacter tamaniensis gen. nov., sp. nov., moderately halophilic strictly anaerobic fermenter bacterium from mud volcano of Taman peninsula.</title>
        <authorList>
            <person name="Frolova A."/>
            <person name="Merkel A.Y."/>
            <person name="Slobodkin A.I."/>
        </authorList>
    </citation>
    <scope>NUCLEOTIDE SEQUENCE [LARGE SCALE GENOMIC DNA]</scope>
    <source>
        <strain evidence="5 6">F-3ap</strain>
    </source>
</reference>
<comment type="subcellular location">
    <subcellularLocation>
        <location evidence="1">Secreted</location>
    </subcellularLocation>
</comment>
<dbReference type="GO" id="GO:0005576">
    <property type="term" value="C:extracellular region"/>
    <property type="evidence" value="ECO:0007669"/>
    <property type="project" value="UniProtKB-SubCell"/>
</dbReference>
<dbReference type="EMBL" id="JAAEEH010000040">
    <property type="protein sequence ID" value="NDL68451.1"/>
    <property type="molecule type" value="Genomic_DNA"/>
</dbReference>
<dbReference type="InterPro" id="IPR012854">
    <property type="entry name" value="Cu_amine_oxidase-like_N"/>
</dbReference>
<dbReference type="InterPro" id="IPR059226">
    <property type="entry name" value="Choice_anch_Q_dom"/>
</dbReference>